<feature type="region of interest" description="Disordered" evidence="1">
    <location>
        <begin position="63"/>
        <end position="86"/>
    </location>
</feature>
<protein>
    <submittedName>
        <fullName evidence="3">Uncharacterized protein</fullName>
    </submittedName>
</protein>
<dbReference type="Proteomes" id="UP000754710">
    <property type="component" value="Unassembled WGS sequence"/>
</dbReference>
<sequence length="86" mass="9452">MLTIVAQSWQEIDGTCHYCHSWRDLVESMITAMTAALILLLTAAAVVAFGYLTARVLDGDGYGHRPPPASHPRDIFDPSNRPTRLA</sequence>
<accession>A0ABS7RGK1</accession>
<keyword evidence="2" id="KW-0472">Membrane</keyword>
<evidence type="ECO:0000256" key="1">
    <source>
        <dbReference type="SAM" id="MobiDB-lite"/>
    </source>
</evidence>
<comment type="caution">
    <text evidence="3">The sequence shown here is derived from an EMBL/GenBank/DDBJ whole genome shotgun (WGS) entry which is preliminary data.</text>
</comment>
<dbReference type="RefSeq" id="WP_221023412.1">
    <property type="nucleotide sequence ID" value="NZ_JAIEZQ010000001.1"/>
</dbReference>
<evidence type="ECO:0000256" key="2">
    <source>
        <dbReference type="SAM" id="Phobius"/>
    </source>
</evidence>
<name>A0ABS7RGK1_9ACTN</name>
<gene>
    <name evidence="3" type="ORF">K1X13_02240</name>
</gene>
<evidence type="ECO:0000313" key="4">
    <source>
        <dbReference type="Proteomes" id="UP000754710"/>
    </source>
</evidence>
<keyword evidence="2" id="KW-0812">Transmembrane</keyword>
<dbReference type="EMBL" id="JAIEZQ010000001">
    <property type="protein sequence ID" value="MBY9073632.1"/>
    <property type="molecule type" value="Genomic_DNA"/>
</dbReference>
<keyword evidence="2" id="KW-1133">Transmembrane helix</keyword>
<feature type="transmembrane region" description="Helical" evidence="2">
    <location>
        <begin position="30"/>
        <end position="52"/>
    </location>
</feature>
<keyword evidence="4" id="KW-1185">Reference proteome</keyword>
<proteinExistence type="predicted"/>
<organism evidence="3 4">
    <name type="scientific">Nocardioides jiangsuensis</name>
    <dbReference type="NCBI Taxonomy" id="2866161"/>
    <lineage>
        <taxon>Bacteria</taxon>
        <taxon>Bacillati</taxon>
        <taxon>Actinomycetota</taxon>
        <taxon>Actinomycetes</taxon>
        <taxon>Propionibacteriales</taxon>
        <taxon>Nocardioidaceae</taxon>
        <taxon>Nocardioides</taxon>
    </lineage>
</organism>
<reference evidence="3 4" key="1">
    <citation type="submission" date="2021-08" db="EMBL/GenBank/DDBJ databases">
        <title>Nocardioides bacterium WL0053 sp. nov., isolated from the sediment.</title>
        <authorList>
            <person name="Wang L."/>
            <person name="Zhang D."/>
            <person name="Zhang A."/>
        </authorList>
    </citation>
    <scope>NUCLEOTIDE SEQUENCE [LARGE SCALE GENOMIC DNA]</scope>
    <source>
        <strain evidence="3 4">WL0053</strain>
    </source>
</reference>
<evidence type="ECO:0000313" key="3">
    <source>
        <dbReference type="EMBL" id="MBY9073632.1"/>
    </source>
</evidence>